<feature type="compositionally biased region" description="Basic and acidic residues" evidence="14">
    <location>
        <begin position="1140"/>
        <end position="1157"/>
    </location>
</feature>
<keyword evidence="4" id="KW-1133">Transmembrane helix</keyword>
<dbReference type="SMART" id="SM00256">
    <property type="entry name" value="FBOX"/>
    <property type="match status" value="1"/>
</dbReference>
<dbReference type="SUPFAM" id="SSF57701">
    <property type="entry name" value="Zn2/Cys6 DNA-binding domain"/>
    <property type="match status" value="1"/>
</dbReference>
<feature type="region of interest" description="Disordered" evidence="14">
    <location>
        <begin position="929"/>
        <end position="1022"/>
    </location>
</feature>
<dbReference type="SUPFAM" id="SSF52047">
    <property type="entry name" value="RNI-like"/>
    <property type="match status" value="1"/>
</dbReference>
<dbReference type="CDD" id="cd00067">
    <property type="entry name" value="GAL4"/>
    <property type="match status" value="1"/>
</dbReference>
<dbReference type="Gene3D" id="3.80.10.10">
    <property type="entry name" value="Ribonuclease Inhibitor"/>
    <property type="match status" value="2"/>
</dbReference>
<evidence type="ECO:0000256" key="8">
    <source>
        <dbReference type="ARBA" id="ARBA00023136"/>
    </source>
</evidence>
<feature type="compositionally biased region" description="Low complexity" evidence="14">
    <location>
        <begin position="941"/>
        <end position="962"/>
    </location>
</feature>
<dbReference type="InterPro" id="IPR001810">
    <property type="entry name" value="F-box_dom"/>
</dbReference>
<dbReference type="Pfam" id="PF25372">
    <property type="entry name" value="DUF7885"/>
    <property type="match status" value="1"/>
</dbReference>
<dbReference type="InterPro" id="IPR001138">
    <property type="entry name" value="Zn2Cys6_DnaBD"/>
</dbReference>
<feature type="region of interest" description="Disordered" evidence="14">
    <location>
        <begin position="1439"/>
        <end position="1466"/>
    </location>
</feature>
<feature type="domain" description="Cyclic nucleotide-binding" evidence="15">
    <location>
        <begin position="264"/>
        <end position="398"/>
    </location>
</feature>
<dbReference type="InterPro" id="IPR036047">
    <property type="entry name" value="F-box-like_dom_sf"/>
</dbReference>
<evidence type="ECO:0000256" key="6">
    <source>
        <dbReference type="ARBA" id="ARBA00023065"/>
    </source>
</evidence>
<proteinExistence type="predicted"/>
<dbReference type="GO" id="GO:0016020">
    <property type="term" value="C:membrane"/>
    <property type="evidence" value="ECO:0007669"/>
    <property type="project" value="UniProtKB-SubCell"/>
</dbReference>
<dbReference type="InterPro" id="IPR057207">
    <property type="entry name" value="FBXL15_LRR"/>
</dbReference>
<dbReference type="Pfam" id="PF00172">
    <property type="entry name" value="Zn_clus"/>
    <property type="match status" value="1"/>
</dbReference>
<feature type="compositionally biased region" description="Low complexity" evidence="14">
    <location>
        <begin position="506"/>
        <end position="519"/>
    </location>
</feature>
<evidence type="ECO:0008006" key="20">
    <source>
        <dbReference type="Google" id="ProtNLM"/>
    </source>
</evidence>
<dbReference type="InterPro" id="IPR036864">
    <property type="entry name" value="Zn2-C6_fun-type_DNA-bd_sf"/>
</dbReference>
<keyword evidence="7" id="KW-0238">DNA-binding</keyword>
<dbReference type="GO" id="GO:0044877">
    <property type="term" value="F:protein-containing complex binding"/>
    <property type="evidence" value="ECO:0007669"/>
    <property type="project" value="TreeGrafter"/>
</dbReference>
<keyword evidence="11" id="KW-1071">Ligand-gated ion channel</keyword>
<dbReference type="InterPro" id="IPR014710">
    <property type="entry name" value="RmlC-like_jellyroll"/>
</dbReference>
<dbReference type="PROSITE" id="PS00889">
    <property type="entry name" value="CNMP_BINDING_2"/>
    <property type="match status" value="1"/>
</dbReference>
<keyword evidence="10" id="KW-0539">Nucleus</keyword>
<dbReference type="FunFam" id="2.60.120.10:FF:000174">
    <property type="entry name" value="Cyclic nucleotide-binding domain-containing protein"/>
    <property type="match status" value="1"/>
</dbReference>
<dbReference type="Proteomes" id="UP000319663">
    <property type="component" value="Unassembled WGS sequence"/>
</dbReference>
<dbReference type="GO" id="GO:0008270">
    <property type="term" value="F:zinc ion binding"/>
    <property type="evidence" value="ECO:0007669"/>
    <property type="project" value="InterPro"/>
</dbReference>
<dbReference type="InterPro" id="IPR032675">
    <property type="entry name" value="LRR_dom_sf"/>
</dbReference>
<reference evidence="18 19" key="1">
    <citation type="submission" date="2019-06" db="EMBL/GenBank/DDBJ databases">
        <title>Wine fermentation using esterase from Monascus purpureus.</title>
        <authorList>
            <person name="Geng C."/>
            <person name="Zhang Y."/>
        </authorList>
    </citation>
    <scope>NUCLEOTIDE SEQUENCE [LARGE SCALE GENOMIC DNA]</scope>
    <source>
        <strain evidence="18">HQ1</strain>
    </source>
</reference>
<feature type="compositionally biased region" description="Low complexity" evidence="14">
    <location>
        <begin position="1158"/>
        <end position="1181"/>
    </location>
</feature>
<feature type="region of interest" description="Disordered" evidence="14">
    <location>
        <begin position="1212"/>
        <end position="1271"/>
    </location>
</feature>
<dbReference type="Pfam" id="PF16643">
    <property type="entry name" value="cNMPbd_u2"/>
    <property type="match status" value="1"/>
</dbReference>
<feature type="region of interest" description="Disordered" evidence="14">
    <location>
        <begin position="1106"/>
        <end position="1181"/>
    </location>
</feature>
<dbReference type="EMBL" id="VIFY01000194">
    <property type="protein sequence ID" value="TQB68723.1"/>
    <property type="molecule type" value="Genomic_DNA"/>
</dbReference>
<feature type="compositionally biased region" description="Basic and acidic residues" evidence="14">
    <location>
        <begin position="192"/>
        <end position="221"/>
    </location>
</feature>
<dbReference type="PANTHER" id="PTHR45638:SF24">
    <property type="entry name" value="CYCLIC NUCLEOTIDE-BINDING DOMAIN PROTEIN (AFU_ORTHOLOGUE AFUA_2G03170)"/>
    <property type="match status" value="1"/>
</dbReference>
<feature type="compositionally biased region" description="Low complexity" evidence="14">
    <location>
        <begin position="969"/>
        <end position="986"/>
    </location>
</feature>
<evidence type="ECO:0000313" key="19">
    <source>
        <dbReference type="Proteomes" id="UP000319663"/>
    </source>
</evidence>
<keyword evidence="19" id="KW-1185">Reference proteome</keyword>
<evidence type="ECO:0000256" key="10">
    <source>
        <dbReference type="ARBA" id="ARBA00023242"/>
    </source>
</evidence>
<comment type="subcellular location">
    <subcellularLocation>
        <location evidence="1">Membrane</location>
        <topology evidence="1">Multi-pass membrane protein</topology>
    </subcellularLocation>
</comment>
<dbReference type="STRING" id="5098.A0A507QLP5"/>
<feature type="region of interest" description="Disordered" evidence="14">
    <location>
        <begin position="1479"/>
        <end position="1502"/>
    </location>
</feature>
<dbReference type="PANTHER" id="PTHR45638">
    <property type="entry name" value="CYCLIC NUCLEOTIDE-GATED CATION CHANNEL SUBUNIT A"/>
    <property type="match status" value="1"/>
</dbReference>
<keyword evidence="12" id="KW-0407">Ion channel</keyword>
<dbReference type="InterPro" id="IPR018488">
    <property type="entry name" value="cNMP-bd_CS"/>
</dbReference>
<name>A0A507QLP5_MONPU</name>
<evidence type="ECO:0000256" key="12">
    <source>
        <dbReference type="ARBA" id="ARBA00023303"/>
    </source>
</evidence>
<feature type="domain" description="F-box" evidence="17">
    <location>
        <begin position="540"/>
        <end position="587"/>
    </location>
</feature>
<dbReference type="GO" id="GO:0005221">
    <property type="term" value="F:intracellularly cyclic nucleotide-activated monoatomic cation channel activity"/>
    <property type="evidence" value="ECO:0007669"/>
    <property type="project" value="InterPro"/>
</dbReference>
<dbReference type="Gene3D" id="4.10.240.10">
    <property type="entry name" value="Zn(2)-C6 fungal-type DNA-binding domain"/>
    <property type="match status" value="1"/>
</dbReference>
<dbReference type="SUPFAM" id="SSF51206">
    <property type="entry name" value="cAMP-binding domain-like"/>
    <property type="match status" value="2"/>
</dbReference>
<organism evidence="18 19">
    <name type="scientific">Monascus purpureus</name>
    <name type="common">Red mold</name>
    <name type="synonym">Monascus anka</name>
    <dbReference type="NCBI Taxonomy" id="5098"/>
    <lineage>
        <taxon>Eukaryota</taxon>
        <taxon>Fungi</taxon>
        <taxon>Dikarya</taxon>
        <taxon>Ascomycota</taxon>
        <taxon>Pezizomycotina</taxon>
        <taxon>Eurotiomycetes</taxon>
        <taxon>Eurotiomycetidae</taxon>
        <taxon>Eurotiales</taxon>
        <taxon>Aspergillaceae</taxon>
        <taxon>Monascus</taxon>
    </lineage>
</organism>
<keyword evidence="6" id="KW-0406">Ion transport</keyword>
<feature type="region of interest" description="Disordered" evidence="14">
    <location>
        <begin position="192"/>
        <end position="242"/>
    </location>
</feature>
<dbReference type="PROSITE" id="PS50181">
    <property type="entry name" value="FBOX"/>
    <property type="match status" value="1"/>
</dbReference>
<feature type="region of interest" description="Disordered" evidence="14">
    <location>
        <begin position="445"/>
        <end position="526"/>
    </location>
</feature>
<evidence type="ECO:0000256" key="1">
    <source>
        <dbReference type="ARBA" id="ARBA00004141"/>
    </source>
</evidence>
<feature type="coiled-coil region" evidence="13">
    <location>
        <begin position="1060"/>
        <end position="1087"/>
    </location>
</feature>
<evidence type="ECO:0000259" key="15">
    <source>
        <dbReference type="PROSITE" id="PS50042"/>
    </source>
</evidence>
<keyword evidence="8" id="KW-0472">Membrane</keyword>
<keyword evidence="2" id="KW-0813">Transport</keyword>
<dbReference type="Pfam" id="PF12937">
    <property type="entry name" value="F-box-like"/>
    <property type="match status" value="1"/>
</dbReference>
<evidence type="ECO:0000256" key="9">
    <source>
        <dbReference type="ARBA" id="ARBA00023163"/>
    </source>
</evidence>
<feature type="domain" description="Zn(2)-C6 fungal-type" evidence="16">
    <location>
        <begin position="1023"/>
        <end position="1053"/>
    </location>
</feature>
<evidence type="ECO:0000256" key="3">
    <source>
        <dbReference type="ARBA" id="ARBA00022692"/>
    </source>
</evidence>
<evidence type="ECO:0000313" key="18">
    <source>
        <dbReference type="EMBL" id="TQB68723.1"/>
    </source>
</evidence>
<keyword evidence="13" id="KW-0175">Coiled coil</keyword>
<accession>A0A507QLP5</accession>
<protein>
    <recommendedName>
        <fullName evidence="20">Cyclic nucleotide-binding domain-containing protein</fullName>
    </recommendedName>
</protein>
<evidence type="ECO:0000256" key="2">
    <source>
        <dbReference type="ARBA" id="ARBA00022448"/>
    </source>
</evidence>
<dbReference type="InterPro" id="IPR050866">
    <property type="entry name" value="CNG_cation_channel"/>
</dbReference>
<dbReference type="GO" id="GO:0000981">
    <property type="term" value="F:DNA-binding transcription factor activity, RNA polymerase II-specific"/>
    <property type="evidence" value="ECO:0007669"/>
    <property type="project" value="InterPro"/>
</dbReference>
<evidence type="ECO:0000259" key="16">
    <source>
        <dbReference type="PROSITE" id="PS50048"/>
    </source>
</evidence>
<dbReference type="SUPFAM" id="SSF81383">
    <property type="entry name" value="F-box domain"/>
    <property type="match status" value="1"/>
</dbReference>
<feature type="compositionally biased region" description="Low complexity" evidence="14">
    <location>
        <begin position="1439"/>
        <end position="1462"/>
    </location>
</feature>
<sequence length="1547" mass="172102">MRRHGRPSGGSTKVTPMSETVSLIHSFDSVTNPNRPARPSPLASSHIQELPLDLIDRLHSFPLFQSTPESFLFEVGHHLRPQLHAANDYILTEGDEAKAMYWLVRGAVAVTSRDGESIHAELKPGAFFGEIGILMDRPRTATIIARTRCLLVVLTKEDFRKILPKFPEVERAIRDEAKERLAILERKKKESSTVDHATRDRRGSKRVRDSFSEDLSPRAQEDMGFGGVNKKRKSPSPVLKDVGTSSPLANGVVNVRLLLKEFPLFSKLPGDILHFLGLNAEPRSYPPFTDIVRQDSQGREVYFIARGEVEVLTETTVSQHGRRPSDAIAKPGFEIKARLRQGQYFGEVVSLSLAPRRTATVRSVTSVECLMIGGDVLAEFWEKCPADVRQQVERTAKERLQSATDGDVVMAEAAEVAPTVDELALDEREKLKITASRRRSMPLLTLTETELDAQQKATGVEDRPVLEPSDPDPFLNEGLDKVRLRSRRGSVAPITPEEASGEQPRHSSQPESRSSTSSTFPGLPEYIALPPAKGQRSLPNGNRGPFPDTVLLNIFHHLELHHLLRLRAVSLHWSEILSKSSHLLRYLDLSPYNRKVTDEVLVKIICPFVGQRPRAININNCFHISDEGFAALANTCCSNVVSWKMKSVWDVSAPAILDMAGKAPSLEEIDLSNCRKVGDSLLARIVGWVVPGQQNSNMGPVQISKGVVMKPTIQTAAGTVFGCPRLRKLTLSYCKHITDRSMFHIASHAASRIEEVDLTRCTTITDQGFQYWGNTQFSRLRKLCLADCTYLTDHAIVHLTNAAKQLQELDLSFCCALSDTATEVLALQCSQLTYLNMSFCGSAISDPSLRSIGLHLLLLKHFSVRGCVRVTGLGVEAVADGCNQLQSFDVSQCKNLTPWLENGGHIRYENRIYFKTIALNGSASRGYPAAGPSNTFEQQPQNGNNISSSTSGTTIPSATTGGPTPPPAQQQQQQQQRQQQQQQNTGELAAKRRKPRRKKGEPEENYSEIARQKTQNARRTGQACDRCQVRKLACDSNPLGCSKCVQAGLTCYTTDRATGHTRERGELERLREENTRLGAENEQLRRQIAGISLYAQSLMGILTQQGMPVPAPQQDPIAIPQQQQQQPSQEQLQRQHRRVFQREREQQLRTREQRQRQDQQLWQQSMPQSRPQHGQQQQYQQIQQQNQQLLLQPMPQQQQLLQQSMAQTQYQPQPQQYQQGQHLQVQQQVQQGNNQAQNTFDSSDSSYGVDGSRGQQTAEDRERNHQPSPIDSLEASTTWALDGNPGQIQAPAQQVYTSQQTYDGQQTQNITAATTYAAQQLPDNQQVYAGQQSHNVQQGYTQPAYDATATYAAQQLPDNQQVYAGQQSHNVQQGYTQPAYDATATYTAQQIPDPQQEVYGQQTYTAPSPQNNDINSANNVPQQTLKVGQNYYCQPQTQNTQQTQLQVPAQQDQGQPQPTTAQSQPDPATFAAKLHADNRNAQNNSNDDDNSGDDNSNVDAPADLEDSEADAFADLDETNDLLAGIMNAPFIQSALGVPWDDKAITDI</sequence>
<dbReference type="SMART" id="SM00066">
    <property type="entry name" value="GAL4"/>
    <property type="match status" value="1"/>
</dbReference>
<evidence type="ECO:0000256" key="5">
    <source>
        <dbReference type="ARBA" id="ARBA00023015"/>
    </source>
</evidence>
<evidence type="ECO:0000256" key="7">
    <source>
        <dbReference type="ARBA" id="ARBA00023125"/>
    </source>
</evidence>
<keyword evidence="5" id="KW-0805">Transcription regulation</keyword>
<dbReference type="PROSITE" id="PS50042">
    <property type="entry name" value="CNMP_BINDING_3"/>
    <property type="match status" value="2"/>
</dbReference>
<keyword evidence="9" id="KW-0804">Transcription</keyword>
<evidence type="ECO:0000256" key="14">
    <source>
        <dbReference type="SAM" id="MobiDB-lite"/>
    </source>
</evidence>
<dbReference type="Gene3D" id="2.60.120.10">
    <property type="entry name" value="Jelly Rolls"/>
    <property type="match status" value="2"/>
</dbReference>
<gene>
    <name evidence="18" type="ORF">MPDQ_002879</name>
</gene>
<dbReference type="CDD" id="cd00038">
    <property type="entry name" value="CAP_ED"/>
    <property type="match status" value="2"/>
</dbReference>
<evidence type="ECO:0000256" key="4">
    <source>
        <dbReference type="ARBA" id="ARBA00022989"/>
    </source>
</evidence>
<feature type="domain" description="Cyclic nucleotide-binding" evidence="15">
    <location>
        <begin position="63"/>
        <end position="180"/>
    </location>
</feature>
<dbReference type="InterPro" id="IPR000595">
    <property type="entry name" value="cNMP-bd_dom"/>
</dbReference>
<dbReference type="SMART" id="SM00100">
    <property type="entry name" value="cNMP"/>
    <property type="match status" value="2"/>
</dbReference>
<keyword evidence="3" id="KW-0812">Transmembrane</keyword>
<dbReference type="InterPro" id="IPR006553">
    <property type="entry name" value="Leu-rich_rpt_Cys-con_subtyp"/>
</dbReference>
<dbReference type="GO" id="GO:0003677">
    <property type="term" value="F:DNA binding"/>
    <property type="evidence" value="ECO:0007669"/>
    <property type="project" value="UniProtKB-KW"/>
</dbReference>
<dbReference type="SMART" id="SM00367">
    <property type="entry name" value="LRR_CC"/>
    <property type="match status" value="9"/>
</dbReference>
<comment type="caution">
    <text evidence="18">The sequence shown here is derived from an EMBL/GenBank/DDBJ whole genome shotgun (WGS) entry which is preliminary data.</text>
</comment>
<evidence type="ECO:0000256" key="13">
    <source>
        <dbReference type="SAM" id="Coils"/>
    </source>
</evidence>
<evidence type="ECO:0000256" key="11">
    <source>
        <dbReference type="ARBA" id="ARBA00023286"/>
    </source>
</evidence>
<dbReference type="FunFam" id="2.60.120.10:FF:000057">
    <property type="entry name" value="Cyclic nucleotide-binding domain protein"/>
    <property type="match status" value="1"/>
</dbReference>
<dbReference type="Pfam" id="PF00027">
    <property type="entry name" value="cNMP_binding"/>
    <property type="match status" value="2"/>
</dbReference>
<feature type="compositionally biased region" description="Low complexity" evidence="14">
    <location>
        <begin position="1112"/>
        <end position="1132"/>
    </location>
</feature>
<dbReference type="InterPro" id="IPR018490">
    <property type="entry name" value="cNMP-bd_dom_sf"/>
</dbReference>
<dbReference type="PROSITE" id="PS50048">
    <property type="entry name" value="ZN2_CY6_FUNGAL_2"/>
    <property type="match status" value="1"/>
</dbReference>
<feature type="compositionally biased region" description="Low complexity" evidence="14">
    <location>
        <begin position="1212"/>
        <end position="1254"/>
    </location>
</feature>
<evidence type="ECO:0000259" key="17">
    <source>
        <dbReference type="PROSITE" id="PS50181"/>
    </source>
</evidence>